<keyword evidence="2" id="KW-0808">Transferase</keyword>
<dbReference type="InterPro" id="IPR029044">
    <property type="entry name" value="Nucleotide-diphossugar_trans"/>
</dbReference>
<sequence length="264" mass="29826">MYTPPDHCFAICAYGASPYLDECVQSLRQQTVATRVILVTSTPNPTIERACQQIGCEMLVNDGPGGIAGDWNFAVRMASSPLVTIAHQDDIYLPDYAESMLHMLGSSRNPLLYFTSYGELREGKRVFDNRNLRIKRLMLKALEKPRNATRRSVRRRILSLGCPICCPSVTLITSAFEQPLFAKDFNSDLDWQAWEKLSAADGSFVYNPRPLMLHRIHEGSETSRLIHDNSRSREDLAMFNKFWPSGVAALINHLYELGQSSNDH</sequence>
<dbReference type="InterPro" id="IPR001173">
    <property type="entry name" value="Glyco_trans_2-like"/>
</dbReference>
<dbReference type="HOGENOM" id="CLU_064280_0_0_11"/>
<dbReference type="eggNOG" id="COG0463">
    <property type="taxonomic scope" value="Bacteria"/>
</dbReference>
<dbReference type="EMBL" id="CP002106">
    <property type="protein sequence ID" value="ADK67699.1"/>
    <property type="molecule type" value="Genomic_DNA"/>
</dbReference>
<name>E1QZ85_OLSUV</name>
<dbReference type="Pfam" id="PF00535">
    <property type="entry name" value="Glycos_transf_2"/>
    <property type="match status" value="1"/>
</dbReference>
<dbReference type="Gene3D" id="3.90.550.10">
    <property type="entry name" value="Spore Coat Polysaccharide Biosynthesis Protein SpsA, Chain A"/>
    <property type="match status" value="1"/>
</dbReference>
<evidence type="ECO:0000259" key="1">
    <source>
        <dbReference type="Pfam" id="PF00535"/>
    </source>
</evidence>
<evidence type="ECO:0000313" key="2">
    <source>
        <dbReference type="EMBL" id="ADK67699.1"/>
    </source>
</evidence>
<dbReference type="KEGG" id="ols:Olsu_0584"/>
<dbReference type="CAZy" id="GT2">
    <property type="family name" value="Glycosyltransferase Family 2"/>
</dbReference>
<protein>
    <submittedName>
        <fullName evidence="2">Glycosyl transferase family 2</fullName>
    </submittedName>
</protein>
<reference evidence="2 3" key="1">
    <citation type="journal article" date="2010" name="Stand. Genomic Sci.">
        <title>Complete genome sequence of Olsenella uli type strain (VPI D76D-27C).</title>
        <authorList>
            <person name="Goker M."/>
            <person name="Held B."/>
            <person name="Lucas S."/>
            <person name="Nolan M."/>
            <person name="Yasawong M."/>
            <person name="Glavina Del Rio T."/>
            <person name="Tice H."/>
            <person name="Cheng J.F."/>
            <person name="Bruce D."/>
            <person name="Detter J.C."/>
            <person name="Tapia R."/>
            <person name="Han C."/>
            <person name="Goodwin L."/>
            <person name="Pitluck S."/>
            <person name="Liolios K."/>
            <person name="Ivanova N."/>
            <person name="Mavromatis K."/>
            <person name="Mikhailova N."/>
            <person name="Pati A."/>
            <person name="Chen A."/>
            <person name="Palaniappan K."/>
            <person name="Land M."/>
            <person name="Hauser L."/>
            <person name="Chang Y.J."/>
            <person name="Jeffries C.D."/>
            <person name="Rohde M."/>
            <person name="Sikorski J."/>
            <person name="Pukall R."/>
            <person name="Woyke T."/>
            <person name="Bristow J."/>
            <person name="Eisen J.A."/>
            <person name="Markowitz V."/>
            <person name="Hugenholtz P."/>
            <person name="Kyrpides N.C."/>
            <person name="Klenk H.P."/>
            <person name="Lapidus A."/>
        </authorList>
    </citation>
    <scope>NUCLEOTIDE SEQUENCE [LARGE SCALE GENOMIC DNA]</scope>
    <source>
        <strain evidence="3">ATCC 49627 / DSM 7084 / CIP 109912 / JCM 12494 / NCIMB 702895 / VPI D76D-27C</strain>
    </source>
</reference>
<dbReference type="SUPFAM" id="SSF53448">
    <property type="entry name" value="Nucleotide-diphospho-sugar transferases"/>
    <property type="match status" value="1"/>
</dbReference>
<dbReference type="GeneID" id="78512012"/>
<dbReference type="STRING" id="633147.Olsu_0584"/>
<gene>
    <name evidence="2" type="ordered locus">Olsu_0584</name>
</gene>
<dbReference type="OrthoDB" id="5986178at2"/>
<accession>E1QZ85</accession>
<dbReference type="Proteomes" id="UP000000333">
    <property type="component" value="Chromosome"/>
</dbReference>
<dbReference type="RefSeq" id="WP_013251451.1">
    <property type="nucleotide sequence ID" value="NC_014363.1"/>
</dbReference>
<dbReference type="GO" id="GO:0016740">
    <property type="term" value="F:transferase activity"/>
    <property type="evidence" value="ECO:0007669"/>
    <property type="project" value="UniProtKB-KW"/>
</dbReference>
<keyword evidence="3" id="KW-1185">Reference proteome</keyword>
<organism evidence="2 3">
    <name type="scientific">Olsenella uli (strain ATCC 49627 / DSM 7084 / CCUG 31166 / CIP 109912 / JCM 12494 / LMG 11480 / NCIMB 702895 / VPI D76D-27C)</name>
    <name type="common">Lactobacillus uli</name>
    <dbReference type="NCBI Taxonomy" id="633147"/>
    <lineage>
        <taxon>Bacteria</taxon>
        <taxon>Bacillati</taxon>
        <taxon>Actinomycetota</taxon>
        <taxon>Coriobacteriia</taxon>
        <taxon>Coriobacteriales</taxon>
        <taxon>Atopobiaceae</taxon>
        <taxon>Olsenella</taxon>
    </lineage>
</organism>
<evidence type="ECO:0000313" key="3">
    <source>
        <dbReference type="Proteomes" id="UP000000333"/>
    </source>
</evidence>
<dbReference type="AlphaFoldDB" id="E1QZ85"/>
<proteinExistence type="predicted"/>
<dbReference type="CDD" id="cd00761">
    <property type="entry name" value="Glyco_tranf_GTA_type"/>
    <property type="match status" value="1"/>
</dbReference>
<feature type="domain" description="Glycosyltransferase 2-like" evidence="1">
    <location>
        <begin position="9"/>
        <end position="145"/>
    </location>
</feature>